<dbReference type="STRING" id="5288.A0A5C5FTL2"/>
<keyword evidence="6" id="KW-0378">Hydrolase</keyword>
<comment type="catalytic activity">
    <reaction evidence="1">
        <text>Thiol-dependent hydrolysis of ester, thioester, amide, peptide and isopeptide bonds formed by the C-terminal Gly of ubiquitin (a 76-residue protein attached to proteins as an intracellular targeting signal).</text>
        <dbReference type="EC" id="3.4.19.12"/>
    </reaction>
</comment>
<feature type="compositionally biased region" description="Basic and acidic residues" evidence="8">
    <location>
        <begin position="578"/>
        <end position="594"/>
    </location>
</feature>
<dbReference type="InterPro" id="IPR050164">
    <property type="entry name" value="Peptidase_C19"/>
</dbReference>
<feature type="compositionally biased region" description="Low complexity" evidence="8">
    <location>
        <begin position="341"/>
        <end position="351"/>
    </location>
</feature>
<sequence>MRRRSSVALPSFGSRRGSNASNSSAIKDEICKDIFHVGLINLGNSCFYNTIVQSLSATQPLNDIINAAPESSPALRALSPTSETYNPDLDALPSPLPMTAALLVLLDKLDPTDNADGSRGKKAFNPKGLLRQLSLKHEEYAEATQQDSHELLRHLIDGVMMEEQDLIKKLVEQVPDEQPHRPGMPDRSATAMPGRDSGAEDSGCESDASSSSGSSSSSSSSSSDDESDTDEAALSPRERKKRELRPFVGSIFEGKLASFIICDECKNVSLTKEDFMDISLPLKDDSGNRMRKRDRIRRTLQAGFFSRKSGKNSGSDADSSSTSALKSAPNGVRKDGRSYSETEGAGSASASEADETDEDHIRPSSGGGAPRSRHASIEPAQFARETARSSLRPDSAASSAAASRDPSPLGRALSVLSNGSSQGGSGSHGHHHHHHHHFTRRAKIPKPTPEQVRYIKEVLHDIPAADGASSTPAGSMPPGLRVAQPPGRSISGGGSGAPPSSSPGAAAVSLPSSDASSSSVDSARTSLARLRLGPAADWQQTDLFECFRQFTGVEVLEGENSFACRNCWKWLNPDLEAKRQEERAERRRAREERRGRRRAEKHARGVPVAGANGHGNGHAGGEGGHGVGNGDEDEDEMDPADRTARNTPAHSPKVVAAFSGLAEVPSIAPLAASPPTAAATSNGDPAADGAPTPSQVPMRSFSMSSAATSASAAASQATTGTSAVSTNYDAGISSDAFETTTDEEDNASQSLDDSASLSGSLSAMPAPAPASASVPPTASPTDDAGAGAEVLPPLTTANVEKVAADPSLLAIPHDAMRPAPPALSPGGGPPGSATSAGGVTRAPPSPGATSGKSLASTKAPAPASNANAKPPPKKQRHILRRAHKRYLISPDDLPPVLVVHLKRFMQTSKSSLFGTAFVNLKKRDDPVSFPKEMDLTPFLAPSGRPPRVNPNAFGSAPAAAAAAAVPEVHKRSSWRSGLRHAHKAEDAASTASSSSASEPPAAEPTIEVEKRAHNARYRLYAAVVHHGSLDTGHYASYVLSKRYGRGDEAGKGERRWVFCSDEDVTAVSEAEVLRSKAYMLCVPRPLPLSFSRLSVLTTTRPTPHSLLRPQFLRARPAGSSEWRRASARAVCRDGEQRRGRRDAGDAAAFARRAGRAGAGAGQDVRGVRWWR</sequence>
<dbReference type="PANTHER" id="PTHR24006:SF888">
    <property type="entry name" value="UBIQUITIN CARBOXYL-TERMINAL HYDROLASE 30"/>
    <property type="match status" value="1"/>
</dbReference>
<feature type="compositionally biased region" description="Low complexity" evidence="8">
    <location>
        <begin position="858"/>
        <end position="868"/>
    </location>
</feature>
<gene>
    <name evidence="10" type="ORF">DMC30DRAFT_293777</name>
</gene>
<dbReference type="InterPro" id="IPR038765">
    <property type="entry name" value="Papain-like_cys_pep_sf"/>
</dbReference>
<feature type="compositionally biased region" description="Low complexity" evidence="8">
    <location>
        <begin position="205"/>
        <end position="222"/>
    </location>
</feature>
<feature type="region of interest" description="Disordered" evidence="8">
    <location>
        <begin position="578"/>
        <end position="650"/>
    </location>
</feature>
<dbReference type="GO" id="GO:0006508">
    <property type="term" value="P:proteolysis"/>
    <property type="evidence" value="ECO:0007669"/>
    <property type="project" value="UniProtKB-KW"/>
</dbReference>
<feature type="region of interest" description="Disordered" evidence="8">
    <location>
        <begin position="1"/>
        <end position="22"/>
    </location>
</feature>
<dbReference type="GO" id="GO:0005634">
    <property type="term" value="C:nucleus"/>
    <property type="evidence" value="ECO:0007669"/>
    <property type="project" value="TreeGrafter"/>
</dbReference>
<feature type="compositionally biased region" description="Low complexity" evidence="8">
    <location>
        <begin position="672"/>
        <end position="681"/>
    </location>
</feature>
<name>A0A5C5FTL2_9BASI</name>
<feature type="compositionally biased region" description="Low complexity" evidence="8">
    <location>
        <begin position="311"/>
        <end position="328"/>
    </location>
</feature>
<feature type="compositionally biased region" description="Gly residues" evidence="8">
    <location>
        <begin position="612"/>
        <end position="629"/>
    </location>
</feature>
<feature type="compositionally biased region" description="Polar residues" evidence="8">
    <location>
        <begin position="847"/>
        <end position="856"/>
    </location>
</feature>
<dbReference type="PROSITE" id="PS50235">
    <property type="entry name" value="USP_3"/>
    <property type="match status" value="1"/>
</dbReference>
<protein>
    <recommendedName>
        <fullName evidence="3">ubiquitinyl hydrolase 1</fullName>
        <ecNumber evidence="3">3.4.19.12</ecNumber>
    </recommendedName>
</protein>
<feature type="region of interest" description="Disordered" evidence="8">
    <location>
        <begin position="972"/>
        <end position="1004"/>
    </location>
</feature>
<dbReference type="Pfam" id="PF00443">
    <property type="entry name" value="UCH"/>
    <property type="match status" value="1"/>
</dbReference>
<dbReference type="PANTHER" id="PTHR24006">
    <property type="entry name" value="UBIQUITIN CARBOXYL-TERMINAL HYDROLASE"/>
    <property type="match status" value="1"/>
</dbReference>
<feature type="region of interest" description="Disordered" evidence="8">
    <location>
        <begin position="812"/>
        <end position="876"/>
    </location>
</feature>
<dbReference type="SUPFAM" id="SSF54001">
    <property type="entry name" value="Cysteine proteinases"/>
    <property type="match status" value="1"/>
</dbReference>
<dbReference type="GO" id="GO:0004843">
    <property type="term" value="F:cysteine-type deubiquitinase activity"/>
    <property type="evidence" value="ECO:0007669"/>
    <property type="project" value="UniProtKB-EC"/>
</dbReference>
<feature type="domain" description="USP" evidence="9">
    <location>
        <begin position="37"/>
        <end position="1085"/>
    </location>
</feature>
<keyword evidence="11" id="KW-1185">Reference proteome</keyword>
<evidence type="ECO:0000256" key="8">
    <source>
        <dbReference type="SAM" id="MobiDB-lite"/>
    </source>
</evidence>
<evidence type="ECO:0000313" key="10">
    <source>
        <dbReference type="EMBL" id="TNY19649.1"/>
    </source>
</evidence>
<proteinExistence type="inferred from homology"/>
<keyword evidence="7" id="KW-0788">Thiol protease</keyword>
<organism evidence="10 11">
    <name type="scientific">Rhodotorula diobovata</name>
    <dbReference type="NCBI Taxonomy" id="5288"/>
    <lineage>
        <taxon>Eukaryota</taxon>
        <taxon>Fungi</taxon>
        <taxon>Dikarya</taxon>
        <taxon>Basidiomycota</taxon>
        <taxon>Pucciniomycotina</taxon>
        <taxon>Microbotryomycetes</taxon>
        <taxon>Sporidiobolales</taxon>
        <taxon>Sporidiobolaceae</taxon>
        <taxon>Rhodotorula</taxon>
    </lineage>
</organism>
<dbReference type="Gene3D" id="3.90.70.10">
    <property type="entry name" value="Cysteine proteinases"/>
    <property type="match status" value="2"/>
</dbReference>
<dbReference type="GO" id="GO:0016579">
    <property type="term" value="P:protein deubiquitination"/>
    <property type="evidence" value="ECO:0007669"/>
    <property type="project" value="InterPro"/>
</dbReference>
<feature type="compositionally biased region" description="Basic and acidic residues" evidence="8">
    <location>
        <begin position="174"/>
        <end position="184"/>
    </location>
</feature>
<keyword evidence="4" id="KW-0645">Protease</keyword>
<comment type="caution">
    <text evidence="10">The sequence shown here is derived from an EMBL/GenBank/DDBJ whole genome shotgun (WGS) entry which is preliminary data.</text>
</comment>
<dbReference type="EMBL" id="SOZI01000089">
    <property type="protein sequence ID" value="TNY19649.1"/>
    <property type="molecule type" value="Genomic_DNA"/>
</dbReference>
<dbReference type="OrthoDB" id="420187at2759"/>
<feature type="compositionally biased region" description="Low complexity" evidence="8">
    <location>
        <begin position="747"/>
        <end position="780"/>
    </location>
</feature>
<feature type="region of interest" description="Disordered" evidence="8">
    <location>
        <begin position="464"/>
        <end position="519"/>
    </location>
</feature>
<evidence type="ECO:0000256" key="5">
    <source>
        <dbReference type="ARBA" id="ARBA00022786"/>
    </source>
</evidence>
<comment type="similarity">
    <text evidence="2">Belongs to the peptidase C19 family.</text>
</comment>
<reference evidence="10 11" key="1">
    <citation type="submission" date="2019-03" db="EMBL/GenBank/DDBJ databases">
        <title>Rhodosporidium diobovatum UCD-FST 08-225 genome sequencing, assembly, and annotation.</title>
        <authorList>
            <person name="Fakankun I.U."/>
            <person name="Fristensky B."/>
            <person name="Levin D.B."/>
        </authorList>
    </citation>
    <scope>NUCLEOTIDE SEQUENCE [LARGE SCALE GENOMIC DNA]</scope>
    <source>
        <strain evidence="10 11">UCD-FST 08-225</strain>
    </source>
</reference>
<dbReference type="InterPro" id="IPR028889">
    <property type="entry name" value="USP"/>
</dbReference>
<evidence type="ECO:0000256" key="4">
    <source>
        <dbReference type="ARBA" id="ARBA00022670"/>
    </source>
</evidence>
<dbReference type="InterPro" id="IPR001394">
    <property type="entry name" value="Peptidase_C19_UCH"/>
</dbReference>
<feature type="compositionally biased region" description="Low complexity" evidence="8">
    <location>
        <begin position="388"/>
        <end position="409"/>
    </location>
</feature>
<feature type="compositionally biased region" description="Low complexity" evidence="8">
    <location>
        <begin position="13"/>
        <end position="22"/>
    </location>
</feature>
<feature type="compositionally biased region" description="Basic residues" evidence="8">
    <location>
        <begin position="972"/>
        <end position="982"/>
    </location>
</feature>
<feature type="compositionally biased region" description="Basic residues" evidence="8">
    <location>
        <begin position="428"/>
        <end position="444"/>
    </location>
</feature>
<dbReference type="Proteomes" id="UP000311382">
    <property type="component" value="Unassembled WGS sequence"/>
</dbReference>
<keyword evidence="5" id="KW-0833">Ubl conjugation pathway</keyword>
<feature type="region of interest" description="Disordered" evidence="8">
    <location>
        <begin position="672"/>
        <end position="792"/>
    </location>
</feature>
<dbReference type="EC" id="3.4.19.12" evidence="3"/>
<feature type="region of interest" description="Disordered" evidence="8">
    <location>
        <begin position="174"/>
        <end position="238"/>
    </location>
</feature>
<feature type="compositionally biased region" description="Low complexity" evidence="8">
    <location>
        <begin position="987"/>
        <end position="1004"/>
    </location>
</feature>
<evidence type="ECO:0000313" key="11">
    <source>
        <dbReference type="Proteomes" id="UP000311382"/>
    </source>
</evidence>
<evidence type="ECO:0000256" key="1">
    <source>
        <dbReference type="ARBA" id="ARBA00000707"/>
    </source>
</evidence>
<evidence type="ECO:0000256" key="2">
    <source>
        <dbReference type="ARBA" id="ARBA00009085"/>
    </source>
</evidence>
<accession>A0A5C5FTL2</accession>
<evidence type="ECO:0000256" key="7">
    <source>
        <dbReference type="ARBA" id="ARBA00022807"/>
    </source>
</evidence>
<evidence type="ECO:0000256" key="6">
    <source>
        <dbReference type="ARBA" id="ARBA00022801"/>
    </source>
</evidence>
<dbReference type="AlphaFoldDB" id="A0A5C5FTL2"/>
<dbReference type="GO" id="GO:0005829">
    <property type="term" value="C:cytosol"/>
    <property type="evidence" value="ECO:0007669"/>
    <property type="project" value="TreeGrafter"/>
</dbReference>
<evidence type="ECO:0000256" key="3">
    <source>
        <dbReference type="ARBA" id="ARBA00012759"/>
    </source>
</evidence>
<feature type="compositionally biased region" description="Low complexity" evidence="8">
    <location>
        <begin position="702"/>
        <end position="726"/>
    </location>
</feature>
<feature type="region of interest" description="Disordered" evidence="8">
    <location>
        <begin position="300"/>
        <end position="447"/>
    </location>
</feature>
<feature type="compositionally biased region" description="Low complexity" evidence="8">
    <location>
        <begin position="497"/>
        <end position="519"/>
    </location>
</feature>
<evidence type="ECO:0000259" key="9">
    <source>
        <dbReference type="PROSITE" id="PS50235"/>
    </source>
</evidence>